<proteinExistence type="predicted"/>
<organism evidence="3 4">
    <name type="scientific">Arthrobacter ulcerisalmonis</name>
    <dbReference type="NCBI Taxonomy" id="2483813"/>
    <lineage>
        <taxon>Bacteria</taxon>
        <taxon>Bacillati</taxon>
        <taxon>Actinomycetota</taxon>
        <taxon>Actinomycetes</taxon>
        <taxon>Micrococcales</taxon>
        <taxon>Micrococcaceae</taxon>
        <taxon>Arthrobacter</taxon>
    </lineage>
</organism>
<evidence type="ECO:0000313" key="4">
    <source>
        <dbReference type="Proteomes" id="UP000280861"/>
    </source>
</evidence>
<keyword evidence="3" id="KW-0378">Hydrolase</keyword>
<accession>A0A3P5XFG2</accession>
<feature type="compositionally biased region" description="Basic and acidic residues" evidence="1">
    <location>
        <begin position="1"/>
        <end position="12"/>
    </location>
</feature>
<dbReference type="Proteomes" id="UP000280861">
    <property type="component" value="Unassembled WGS sequence"/>
</dbReference>
<dbReference type="InterPro" id="IPR029058">
    <property type="entry name" value="AB_hydrolase_fold"/>
</dbReference>
<dbReference type="EMBL" id="UXAU01000035">
    <property type="protein sequence ID" value="VDC30152.1"/>
    <property type="molecule type" value="Genomic_DNA"/>
</dbReference>
<dbReference type="AlphaFoldDB" id="A0A3P5XFG2"/>
<evidence type="ECO:0000313" key="3">
    <source>
        <dbReference type="EMBL" id="VDC30152.1"/>
    </source>
</evidence>
<feature type="domain" description="Serine aminopeptidase S33" evidence="2">
    <location>
        <begin position="101"/>
        <end position="155"/>
    </location>
</feature>
<feature type="region of interest" description="Disordered" evidence="1">
    <location>
        <begin position="1"/>
        <end position="20"/>
    </location>
</feature>
<evidence type="ECO:0000256" key="1">
    <source>
        <dbReference type="SAM" id="MobiDB-lite"/>
    </source>
</evidence>
<dbReference type="SUPFAM" id="SSF53474">
    <property type="entry name" value="alpha/beta-Hydrolases"/>
    <property type="match status" value="1"/>
</dbReference>
<dbReference type="RefSeq" id="WP_377946973.1">
    <property type="nucleotide sequence ID" value="NZ_CBCRYA010000002.1"/>
</dbReference>
<protein>
    <submittedName>
        <fullName evidence="3">Alpha/beta hydrolase family protein</fullName>
    </submittedName>
</protein>
<dbReference type="Pfam" id="PF12146">
    <property type="entry name" value="Hydrolase_4"/>
    <property type="match status" value="1"/>
</dbReference>
<gene>
    <name evidence="3" type="ORF">PSET11_02387</name>
</gene>
<keyword evidence="4" id="KW-1185">Reference proteome</keyword>
<reference evidence="3 4" key="1">
    <citation type="submission" date="2018-11" db="EMBL/GenBank/DDBJ databases">
        <authorList>
            <person name="Criscuolo A."/>
        </authorList>
    </citation>
    <scope>NUCLEOTIDE SEQUENCE [LARGE SCALE GENOMIC DNA]</scope>
    <source>
        <strain evidence="3">AT11b</strain>
    </source>
</reference>
<dbReference type="GO" id="GO:0016787">
    <property type="term" value="F:hydrolase activity"/>
    <property type="evidence" value="ECO:0007669"/>
    <property type="project" value="UniProtKB-KW"/>
</dbReference>
<dbReference type="Gene3D" id="3.40.50.1820">
    <property type="entry name" value="alpha/beta hydrolase"/>
    <property type="match status" value="1"/>
</dbReference>
<sequence>MANRNTEGRGSQRPEPLTPTHGQHAVLTVLPPSGPTTGVVLVLHGGQSVSHEPVRARHLSPVRMIPFAKELHRAGRAHGLSVWVLRNSVRGWNGAEMSPLWDANWALQQITEQHPGVPIYLLGHSMGGLTAVCAADHPQVQAIVALAPWLSPETPTTGVAGKRVLIVHGSTDHWTSPAQSLAFARRATPVAASLQYVSLRGVGHFMLRKVPVWQTLATGFVLTAHNQATGATATIPRRFPALLPPASVQVTL</sequence>
<name>A0A3P5XFG2_9MICC</name>
<evidence type="ECO:0000259" key="2">
    <source>
        <dbReference type="Pfam" id="PF12146"/>
    </source>
</evidence>
<dbReference type="InterPro" id="IPR022742">
    <property type="entry name" value="Hydrolase_4"/>
</dbReference>